<evidence type="ECO:0000256" key="3">
    <source>
        <dbReference type="ARBA" id="ARBA00022679"/>
    </source>
</evidence>
<dbReference type="eggNOG" id="COG0642">
    <property type="taxonomic scope" value="Bacteria"/>
</dbReference>
<feature type="transmembrane region" description="Helical" evidence="9">
    <location>
        <begin position="259"/>
        <end position="279"/>
    </location>
</feature>
<dbReference type="InterPro" id="IPR005467">
    <property type="entry name" value="His_kinase_dom"/>
</dbReference>
<keyword evidence="13" id="KW-1185">Reference proteome</keyword>
<keyword evidence="9" id="KW-0812">Transmembrane</keyword>
<dbReference type="EMBL" id="AAYA01000003">
    <property type="protein sequence ID" value="EBA09533.1"/>
    <property type="molecule type" value="Genomic_DNA"/>
</dbReference>
<evidence type="ECO:0000256" key="10">
    <source>
        <dbReference type="SAM" id="SignalP"/>
    </source>
</evidence>
<feature type="transmembrane region" description="Helical" evidence="9">
    <location>
        <begin position="404"/>
        <end position="422"/>
    </location>
</feature>
<dbReference type="RefSeq" id="WP_005857323.1">
    <property type="nucleotide sequence ID" value="NZ_AAYA01000003.1"/>
</dbReference>
<keyword evidence="5 12" id="KW-0418">Kinase</keyword>
<dbReference type="PANTHER" id="PTHR42878:SF7">
    <property type="entry name" value="SENSOR HISTIDINE KINASE GLRK"/>
    <property type="match status" value="1"/>
</dbReference>
<keyword evidence="9" id="KW-1133">Transmembrane helix</keyword>
<dbReference type="InterPro" id="IPR050351">
    <property type="entry name" value="BphY/WalK/GraS-like"/>
</dbReference>
<dbReference type="Proteomes" id="UP000005713">
    <property type="component" value="Unassembled WGS sequence"/>
</dbReference>
<evidence type="ECO:0000256" key="7">
    <source>
        <dbReference type="ARBA" id="ARBA00023012"/>
    </source>
</evidence>
<dbReference type="SMART" id="SM00387">
    <property type="entry name" value="HATPase_c"/>
    <property type="match status" value="1"/>
</dbReference>
<dbReference type="GO" id="GO:0000156">
    <property type="term" value="F:phosphorelay response regulator activity"/>
    <property type="evidence" value="ECO:0007669"/>
    <property type="project" value="TreeGrafter"/>
</dbReference>
<comment type="catalytic activity">
    <reaction evidence="1">
        <text>ATP + protein L-histidine = ADP + protein N-phospho-L-histidine.</text>
        <dbReference type="EC" id="2.7.13.3"/>
    </reaction>
</comment>
<dbReference type="Gene3D" id="3.30.565.10">
    <property type="entry name" value="Histidine kinase-like ATPase, C-terminal domain"/>
    <property type="match status" value="1"/>
</dbReference>
<dbReference type="GO" id="GO:0005524">
    <property type="term" value="F:ATP binding"/>
    <property type="evidence" value="ECO:0007669"/>
    <property type="project" value="UniProtKB-KW"/>
</dbReference>
<keyword evidence="6" id="KW-0067">ATP-binding</keyword>
<feature type="domain" description="Histidine kinase" evidence="11">
    <location>
        <begin position="476"/>
        <end position="680"/>
    </location>
</feature>
<comment type="caution">
    <text evidence="12">The sequence shown here is derived from an EMBL/GenBank/DDBJ whole genome shotgun (WGS) entry which is preliminary data.</text>
</comment>
<evidence type="ECO:0000256" key="1">
    <source>
        <dbReference type="ARBA" id="ARBA00000085"/>
    </source>
</evidence>
<dbReference type="AlphaFoldDB" id="A3K168"/>
<evidence type="ECO:0000313" key="13">
    <source>
        <dbReference type="Proteomes" id="UP000005713"/>
    </source>
</evidence>
<dbReference type="InterPro" id="IPR036890">
    <property type="entry name" value="HATPase_C_sf"/>
</dbReference>
<keyword evidence="4" id="KW-0547">Nucleotide-binding</keyword>
<name>A3K168_SAGS3</name>
<reference evidence="12 13" key="1">
    <citation type="submission" date="2006-06" db="EMBL/GenBank/DDBJ databases">
        <authorList>
            <person name="Moran M.A."/>
            <person name="Ferriera S."/>
            <person name="Johnson J."/>
            <person name="Kravitz S."/>
            <person name="Beeson K."/>
            <person name="Sutton G."/>
            <person name="Rogers Y.-H."/>
            <person name="Friedman R."/>
            <person name="Frazier M."/>
            <person name="Venter J.C."/>
        </authorList>
    </citation>
    <scope>NUCLEOTIDE SEQUENCE [LARGE SCALE GENOMIC DNA]</scope>
    <source>
        <strain evidence="12 13">E-37</strain>
    </source>
</reference>
<organism evidence="12 13">
    <name type="scientific">Sagittula stellata (strain ATCC 700073 / DSM 11524 / E-37)</name>
    <dbReference type="NCBI Taxonomy" id="388399"/>
    <lineage>
        <taxon>Bacteria</taxon>
        <taxon>Pseudomonadati</taxon>
        <taxon>Pseudomonadota</taxon>
        <taxon>Alphaproteobacteria</taxon>
        <taxon>Rhodobacterales</taxon>
        <taxon>Roseobacteraceae</taxon>
        <taxon>Sagittula</taxon>
    </lineage>
</organism>
<feature type="transmembrane region" description="Helical" evidence="9">
    <location>
        <begin position="337"/>
        <end position="363"/>
    </location>
</feature>
<feature type="compositionally biased region" description="Polar residues" evidence="8">
    <location>
        <begin position="688"/>
        <end position="697"/>
    </location>
</feature>
<evidence type="ECO:0000313" key="12">
    <source>
        <dbReference type="EMBL" id="EBA09533.1"/>
    </source>
</evidence>
<dbReference type="GO" id="GO:0007234">
    <property type="term" value="P:osmosensory signaling via phosphorelay pathway"/>
    <property type="evidence" value="ECO:0007669"/>
    <property type="project" value="TreeGrafter"/>
</dbReference>
<dbReference type="InterPro" id="IPR003594">
    <property type="entry name" value="HATPase_dom"/>
</dbReference>
<dbReference type="InterPro" id="IPR036097">
    <property type="entry name" value="HisK_dim/P_sf"/>
</dbReference>
<keyword evidence="9" id="KW-0472">Membrane</keyword>
<feature type="transmembrane region" description="Helical" evidence="9">
    <location>
        <begin position="291"/>
        <end position="317"/>
    </location>
</feature>
<dbReference type="OrthoDB" id="9764438at2"/>
<keyword evidence="10" id="KW-0732">Signal</keyword>
<feature type="transmembrane region" description="Helical" evidence="9">
    <location>
        <begin position="192"/>
        <end position="210"/>
    </location>
</feature>
<dbReference type="EC" id="2.7.13.3" evidence="2"/>
<dbReference type="GO" id="GO:0000155">
    <property type="term" value="F:phosphorelay sensor kinase activity"/>
    <property type="evidence" value="ECO:0007669"/>
    <property type="project" value="InterPro"/>
</dbReference>
<dbReference type="GO" id="GO:0030295">
    <property type="term" value="F:protein kinase activator activity"/>
    <property type="evidence" value="ECO:0007669"/>
    <property type="project" value="TreeGrafter"/>
</dbReference>
<keyword evidence="3" id="KW-0808">Transferase</keyword>
<proteinExistence type="predicted"/>
<evidence type="ECO:0000259" key="11">
    <source>
        <dbReference type="PROSITE" id="PS50109"/>
    </source>
</evidence>
<dbReference type="SUPFAM" id="SSF47384">
    <property type="entry name" value="Homodimeric domain of signal transducing histidine kinase"/>
    <property type="match status" value="1"/>
</dbReference>
<feature type="region of interest" description="Disordered" evidence="8">
    <location>
        <begin position="685"/>
        <end position="712"/>
    </location>
</feature>
<sequence>MTAFAVTVVMFAPSVISAAKLNVPANRLVPALPASIDVTDDRKIENLMAHMVQLKDLYDDDCPIKGGTPFLEAVDGSGYDHALFGCVQLTSTDDYPVAWRVDLGLEQTASVKIWQKLDDGLFEILANDESMTLDGRQADYPRLSSWPIAFGPLETVELRVQFNKSFLASTDFAVTLLAEVDYDKVIRARTHLFGGLIASSLLLIGFFLTFASLLRSRPARRYAVYFSCVALSIWSDQYYPLTLFPTTMPVVTIDLLTHALQVLMLIAHIWFTQAFVAEAQPDHPLASAGRTIFWVAVAVTLFRVVMVASGGSVAWGLRNMDAVPSLSDTVQLILMVISMYTGLLLLPAMAATYAAAVSVMLVARRIDGGWLFALGALVLFSAVLLTLWMRQISGLPGEVQRDTVWYAVLYVIDGLIFAAAIARQTFGLRRQRDIALEAELDASREQTRLAQSLLSARDDLDRARDLAERHRSRLALTSHDLRQPLLSLRLSLQEAEREAPSLADALRPSLDYLGAVLEESLEDARPDAPPLETHRNTAEVVPLDVILGNAVRMFAEEAAAKGLRLRHVPCSLSVLADPVPLIRIVSNLLSNAIKYTAAGSVLIGVRRRGDTVALEIHDTGPGLTDAEIAEVRQAYRRGNQSDTVDGEGIGLVSAELLAARHDLAITIRSAKGHGSCFAIEGLRPSHAETGSPSNRSACQEGPGLLRKSGGAE</sequence>
<dbReference type="SUPFAM" id="SSF55874">
    <property type="entry name" value="ATPase domain of HSP90 chaperone/DNA topoisomerase II/histidine kinase"/>
    <property type="match status" value="1"/>
</dbReference>
<evidence type="ECO:0000256" key="5">
    <source>
        <dbReference type="ARBA" id="ARBA00022777"/>
    </source>
</evidence>
<gene>
    <name evidence="12" type="ORF">SSE37_24864</name>
</gene>
<dbReference type="PANTHER" id="PTHR42878">
    <property type="entry name" value="TWO-COMPONENT HISTIDINE KINASE"/>
    <property type="match status" value="1"/>
</dbReference>
<dbReference type="PROSITE" id="PS50109">
    <property type="entry name" value="HIS_KIN"/>
    <property type="match status" value="1"/>
</dbReference>
<protein>
    <recommendedName>
        <fullName evidence="2">histidine kinase</fullName>
        <ecNumber evidence="2">2.7.13.3</ecNumber>
    </recommendedName>
</protein>
<evidence type="ECO:0000256" key="8">
    <source>
        <dbReference type="SAM" id="MobiDB-lite"/>
    </source>
</evidence>
<evidence type="ECO:0000256" key="9">
    <source>
        <dbReference type="SAM" id="Phobius"/>
    </source>
</evidence>
<feature type="signal peptide" evidence="10">
    <location>
        <begin position="1"/>
        <end position="18"/>
    </location>
</feature>
<evidence type="ECO:0000256" key="2">
    <source>
        <dbReference type="ARBA" id="ARBA00012438"/>
    </source>
</evidence>
<evidence type="ECO:0000256" key="4">
    <source>
        <dbReference type="ARBA" id="ARBA00022741"/>
    </source>
</evidence>
<feature type="chain" id="PRO_5002655127" description="histidine kinase" evidence="10">
    <location>
        <begin position="19"/>
        <end position="712"/>
    </location>
</feature>
<keyword evidence="7" id="KW-0902">Two-component regulatory system</keyword>
<evidence type="ECO:0000256" key="6">
    <source>
        <dbReference type="ARBA" id="ARBA00022840"/>
    </source>
</evidence>
<accession>A3K168</accession>
<dbReference type="Pfam" id="PF02518">
    <property type="entry name" value="HATPase_c"/>
    <property type="match status" value="1"/>
</dbReference>
<feature type="transmembrane region" description="Helical" evidence="9">
    <location>
        <begin position="370"/>
        <end position="389"/>
    </location>
</feature>